<comment type="caution">
    <text evidence="1">The sequence shown here is derived from an EMBL/GenBank/DDBJ whole genome shotgun (WGS) entry which is preliminary data.</text>
</comment>
<dbReference type="OrthoDB" id="2986513at2"/>
<dbReference type="NCBIfam" id="TIGR02834">
    <property type="entry name" value="spo_ytxC"/>
    <property type="match status" value="1"/>
</dbReference>
<evidence type="ECO:0000313" key="1">
    <source>
        <dbReference type="EMBL" id="KXG74607.1"/>
    </source>
</evidence>
<organism evidence="1 2">
    <name type="scientific">Thermotalea metallivorans</name>
    <dbReference type="NCBI Taxonomy" id="520762"/>
    <lineage>
        <taxon>Bacteria</taxon>
        <taxon>Bacillati</taxon>
        <taxon>Bacillota</taxon>
        <taxon>Clostridia</taxon>
        <taxon>Peptostreptococcales</taxon>
        <taxon>Thermotaleaceae</taxon>
        <taxon>Thermotalea</taxon>
    </lineage>
</organism>
<dbReference type="STRING" id="520762.AN619_22420"/>
<dbReference type="PATRIC" id="fig|520762.4.peg.2481"/>
<reference evidence="1 2" key="1">
    <citation type="submission" date="2015-12" db="EMBL/GenBank/DDBJ databases">
        <title>Draft genome sequence of the thermoanaerobe Thermotalea metallivorans, an isolate from the runoff channel of the Great Artesian Basin, Australia.</title>
        <authorList>
            <person name="Patel B.K."/>
        </authorList>
    </citation>
    <scope>NUCLEOTIDE SEQUENCE [LARGE SCALE GENOMIC DNA]</scope>
    <source>
        <strain evidence="1 2">B2-1</strain>
    </source>
</reference>
<evidence type="ECO:0008006" key="3">
    <source>
        <dbReference type="Google" id="ProtNLM"/>
    </source>
</evidence>
<dbReference type="RefSeq" id="WP_068556998.1">
    <property type="nucleotide sequence ID" value="NZ_LOEE01000049.1"/>
</dbReference>
<accession>A0A140L232</accession>
<gene>
    <name evidence="1" type="ORF">AN619_22420</name>
</gene>
<dbReference type="Proteomes" id="UP000070456">
    <property type="component" value="Unassembled WGS sequence"/>
</dbReference>
<dbReference type="AlphaFoldDB" id="A0A140L232"/>
<protein>
    <recommendedName>
        <fullName evidence="3">Sporulation protein YtxC</fullName>
    </recommendedName>
</protein>
<sequence length="303" mass="35861">MYLLSVVLGETSDYICDRLEKEISYFKREGIVVEQHIDQLGKNQCISYDLIESTLKNYTKKDFQNIFKHYLANAFSDIIIHHEEIKLANKILQEQYYYFSPKERENILGHLENVLKNEEYKYHGGISYLISRKAKILQQVMDYLKENDFIHLEGFIRFRLKNYVSELEESVDKAVEDFLMEKEYNEFIRLLRYFVDIQEAKMDIIHVLIHEDGKYHLFDKLKRSINNEYVEDLAAEMLDSDIGYDDLLISSLITIAPKKVIIHFTGKIHNKEIINTIKNVFSDRVNVCSGCDFCTLVQHVKEE</sequence>
<dbReference type="InterPro" id="IPR014199">
    <property type="entry name" value="Spore_YtxC"/>
</dbReference>
<keyword evidence="2" id="KW-1185">Reference proteome</keyword>
<proteinExistence type="predicted"/>
<dbReference type="EMBL" id="LOEE01000049">
    <property type="protein sequence ID" value="KXG74607.1"/>
    <property type="molecule type" value="Genomic_DNA"/>
</dbReference>
<name>A0A140L232_9FIRM</name>
<dbReference type="Pfam" id="PF08812">
    <property type="entry name" value="YtxC"/>
    <property type="match status" value="1"/>
</dbReference>
<evidence type="ECO:0000313" key="2">
    <source>
        <dbReference type="Proteomes" id="UP000070456"/>
    </source>
</evidence>